<dbReference type="AlphaFoldDB" id="A0A251X8H5"/>
<evidence type="ECO:0000313" key="2">
    <source>
        <dbReference type="Proteomes" id="UP000194798"/>
    </source>
</evidence>
<name>A0A251X8H5_9GAMM</name>
<reference evidence="1 2" key="1">
    <citation type="submission" date="2016-12" db="EMBL/GenBank/DDBJ databases">
        <title>Thioflexothrix psekupsii D3 genome sequencing and assembly.</title>
        <authorList>
            <person name="Fomenkov A."/>
            <person name="Vincze T."/>
            <person name="Grabovich M."/>
            <person name="Anton B.P."/>
            <person name="Dubinina G."/>
            <person name="Orlova M."/>
            <person name="Belousova E."/>
            <person name="Roberts R.J."/>
        </authorList>
    </citation>
    <scope>NUCLEOTIDE SEQUENCE [LARGE SCALE GENOMIC DNA]</scope>
    <source>
        <strain evidence="1">D3</strain>
    </source>
</reference>
<dbReference type="RefSeq" id="WP_086487814.1">
    <property type="nucleotide sequence ID" value="NZ_MSLT01000012.1"/>
</dbReference>
<organism evidence="1 2">
    <name type="scientific">Thioflexithrix psekupsensis</name>
    <dbReference type="NCBI Taxonomy" id="1570016"/>
    <lineage>
        <taxon>Bacteria</taxon>
        <taxon>Pseudomonadati</taxon>
        <taxon>Pseudomonadota</taxon>
        <taxon>Gammaproteobacteria</taxon>
        <taxon>Thiotrichales</taxon>
        <taxon>Thioflexithrix</taxon>
    </lineage>
</organism>
<proteinExistence type="predicted"/>
<accession>A0A251X8H5</accession>
<protein>
    <submittedName>
        <fullName evidence="1">Uncharacterized protein</fullName>
    </submittedName>
</protein>
<sequence length="90" mass="10543">MRQYQLLDHVLEFKYLKLDDVKMTGKQAKETPRADLLKLAPVQKSIEEAAKQLNHYRNALINRYKVELRLHTYAVVSLGFERLVFVEIGV</sequence>
<comment type="caution">
    <text evidence="1">The sequence shown here is derived from an EMBL/GenBank/DDBJ whole genome shotgun (WGS) entry which is preliminary data.</text>
</comment>
<evidence type="ECO:0000313" key="1">
    <source>
        <dbReference type="EMBL" id="OUD14027.1"/>
    </source>
</evidence>
<keyword evidence="2" id="KW-1185">Reference proteome</keyword>
<gene>
    <name evidence="1" type="ORF">TPSD3_06705</name>
</gene>
<dbReference type="Proteomes" id="UP000194798">
    <property type="component" value="Unassembled WGS sequence"/>
</dbReference>
<dbReference type="EMBL" id="MSLT01000012">
    <property type="protein sequence ID" value="OUD14027.1"/>
    <property type="molecule type" value="Genomic_DNA"/>
</dbReference>